<feature type="transmembrane region" description="Helical" evidence="1">
    <location>
        <begin position="12"/>
        <end position="34"/>
    </location>
</feature>
<keyword evidence="1" id="KW-1133">Transmembrane helix</keyword>
<feature type="transmembrane region" description="Helical" evidence="1">
    <location>
        <begin position="206"/>
        <end position="225"/>
    </location>
</feature>
<dbReference type="Proteomes" id="UP000187412">
    <property type="component" value="Unassembled WGS sequence"/>
</dbReference>
<gene>
    <name evidence="3" type="ORF">BSK56_08545</name>
</gene>
<feature type="transmembrane region" description="Helical" evidence="1">
    <location>
        <begin position="253"/>
        <end position="272"/>
    </location>
</feature>
<proteinExistence type="predicted"/>
<feature type="transmembrane region" description="Helical" evidence="1">
    <location>
        <begin position="81"/>
        <end position="103"/>
    </location>
</feature>
<evidence type="ECO:0000313" key="4">
    <source>
        <dbReference type="Proteomes" id="UP000187412"/>
    </source>
</evidence>
<evidence type="ECO:0000256" key="1">
    <source>
        <dbReference type="SAM" id="Phobius"/>
    </source>
</evidence>
<reference evidence="3 4" key="1">
    <citation type="submission" date="2016-10" db="EMBL/GenBank/DDBJ databases">
        <title>Paenibacillus species isolates.</title>
        <authorList>
            <person name="Beno S.M."/>
        </authorList>
    </citation>
    <scope>NUCLEOTIDE SEQUENCE [LARGE SCALE GENOMIC DNA]</scope>
    <source>
        <strain evidence="3 4">FSL H7-0744</strain>
    </source>
</reference>
<organism evidence="3 4">
    <name type="scientific">Paenibacillus borealis</name>
    <dbReference type="NCBI Taxonomy" id="160799"/>
    <lineage>
        <taxon>Bacteria</taxon>
        <taxon>Bacillati</taxon>
        <taxon>Bacillota</taxon>
        <taxon>Bacilli</taxon>
        <taxon>Bacillales</taxon>
        <taxon>Paenibacillaceae</taxon>
        <taxon>Paenibacillus</taxon>
    </lineage>
</organism>
<feature type="transmembrane region" description="Helical" evidence="1">
    <location>
        <begin position="115"/>
        <end position="133"/>
    </location>
</feature>
<comment type="caution">
    <text evidence="3">The sequence shown here is derived from an EMBL/GenBank/DDBJ whole genome shotgun (WGS) entry which is preliminary data.</text>
</comment>
<feature type="transmembrane region" description="Helical" evidence="1">
    <location>
        <begin position="154"/>
        <end position="173"/>
    </location>
</feature>
<dbReference type="PANTHER" id="PTHR39430:SF1">
    <property type="entry name" value="PROTEASE"/>
    <property type="match status" value="1"/>
</dbReference>
<feature type="transmembrane region" description="Helical" evidence="1">
    <location>
        <begin position="40"/>
        <end position="60"/>
    </location>
</feature>
<protein>
    <recommendedName>
        <fullName evidence="2">CAAX prenyl protease 2/Lysostaphin resistance protein A-like domain-containing protein</fullName>
    </recommendedName>
</protein>
<dbReference type="EMBL" id="MPTB01000008">
    <property type="protein sequence ID" value="OMD50009.1"/>
    <property type="molecule type" value="Genomic_DNA"/>
</dbReference>
<name>A0ABX3HKM1_PAEBO</name>
<keyword evidence="4" id="KW-1185">Reference proteome</keyword>
<feature type="domain" description="CAAX prenyl protease 2/Lysostaphin resistance protein A-like" evidence="2">
    <location>
        <begin position="120"/>
        <end position="215"/>
    </location>
</feature>
<accession>A0ABX3HKM1</accession>
<dbReference type="PANTHER" id="PTHR39430">
    <property type="entry name" value="MEMBRANE-ASSOCIATED PROTEASE-RELATED"/>
    <property type="match status" value="1"/>
</dbReference>
<keyword evidence="1" id="KW-0472">Membrane</keyword>
<evidence type="ECO:0000313" key="3">
    <source>
        <dbReference type="EMBL" id="OMD50009.1"/>
    </source>
</evidence>
<sequence>MRAGLSTGKALLAIVGGILVLVLAQVIASLIYLVPFPHPVSIVLYYLLYIALAYLGVKLLSERILKLSLQECRIHRPRAAARWLLCAVTLPVAVSAILLCLPGEFIPGNMDAGETALIIVTAIVGTGLGAGIVEEMIFRGIIMKSLELRWGKTVAIWVPSVIFGLIHAIGAGLNAADLLLLFVGGTSVGIMFSLIVYRSGSIWSSAIVHAVWNIVMIGDILHIGTKPVENVILSYKLTLDSTLLTGGNFGVELSAAAIAGYWSVIAVIIYLSKKRSTQPLNMPTSLR</sequence>
<dbReference type="InterPro" id="IPR003675">
    <property type="entry name" value="Rce1/LyrA-like_dom"/>
</dbReference>
<feature type="transmembrane region" description="Helical" evidence="1">
    <location>
        <begin position="179"/>
        <end position="197"/>
    </location>
</feature>
<keyword evidence="1" id="KW-0812">Transmembrane</keyword>
<evidence type="ECO:0000259" key="2">
    <source>
        <dbReference type="Pfam" id="PF02517"/>
    </source>
</evidence>
<dbReference type="Pfam" id="PF02517">
    <property type="entry name" value="Rce1-like"/>
    <property type="match status" value="1"/>
</dbReference>